<evidence type="ECO:0000313" key="2">
    <source>
        <dbReference type="EMBL" id="ASF00126.1"/>
    </source>
</evidence>
<dbReference type="InterPro" id="IPR006944">
    <property type="entry name" value="Phage/GTA_portal"/>
</dbReference>
<accession>A0A218MLG0</accession>
<reference evidence="2" key="2">
    <citation type="journal article" date="2017" name="Nat. Commun.">
        <title>Single-virus genomics reveals hidden cosmopolitan and abundant viruses.</title>
        <authorList>
            <person name="Martinez-Hernandez F."/>
            <person name="Fornas O."/>
            <person name="Lluesma Gomez M."/>
            <person name="Bolduc B."/>
            <person name="de la Cruz Pena M.J."/>
            <person name="Martinez J.M."/>
            <person name="Anton J."/>
            <person name="Gasol J.M."/>
            <person name="Rosselli R."/>
            <person name="Rodriguez-Valera F."/>
            <person name="Sullivan M.B."/>
            <person name="Acinas S.G."/>
            <person name="Martinez-Garcia M."/>
        </authorList>
    </citation>
    <scope>NUCLEOTIDE SEQUENCE</scope>
</reference>
<dbReference type="Pfam" id="PF04860">
    <property type="entry name" value="Phage_portal"/>
    <property type="match status" value="1"/>
</dbReference>
<proteinExistence type="predicted"/>
<organism evidence="2">
    <name type="scientific">uncultured virus</name>
    <dbReference type="NCBI Taxonomy" id="340016"/>
    <lineage>
        <taxon>Viruses</taxon>
        <taxon>environmental samples</taxon>
    </lineage>
</organism>
<sequence length="402" mass="45514">MAWYDRFLGRSDEEKLNPSQYVISRNEGLTVDSREVVPNYRNAYEQLEIVNRAVNMIVDDVSEIPFAVGDKLIGTNSILKNIRKSKVNLLLNIEPNPFQDISTFKRNLIIDLMIDGNIFIYFDGTHMYHLPANKVTIYTDDVNYIQKYTYDNSIDYSVNEIIHVKENSFNSIYRGTPRLKPAYRTMQLLSNMRSFQDNFFKNGAVPGLVLKSPNTLSEKIKERMLQAWSMRYNPTTGGRRPLILDGGLEVSSLTNINFKELDFQASITANEKIILEAMGIPPILMDGGNNANIRPNHRLYYLETVLPIVRKLGYALERYFGFSLSEDVTGIPALQPELRDQAAYYATLVNTGIISPNEAREAIGKEPVDGFDDPRVPQNIAGSAVNPEEGGRPPESSPIEEE</sequence>
<name>A0A218MLG0_9VIRU</name>
<feature type="region of interest" description="Disordered" evidence="1">
    <location>
        <begin position="361"/>
        <end position="402"/>
    </location>
</feature>
<evidence type="ECO:0000256" key="1">
    <source>
        <dbReference type="SAM" id="MobiDB-lite"/>
    </source>
</evidence>
<reference evidence="2" key="1">
    <citation type="submission" date="2016-10" db="EMBL/GenBank/DDBJ databases">
        <authorList>
            <person name="Varghese N."/>
        </authorList>
    </citation>
    <scope>NUCLEOTIDE SEQUENCE</scope>
</reference>
<dbReference type="EMBL" id="KY052815">
    <property type="protein sequence ID" value="ASF00126.1"/>
    <property type="molecule type" value="Genomic_DNA"/>
</dbReference>
<protein>
    <submittedName>
        <fullName evidence="2">Putative portal protein</fullName>
    </submittedName>
</protein>
<dbReference type="InterPro" id="IPR006427">
    <property type="entry name" value="Portal_HK97"/>
</dbReference>
<feature type="compositionally biased region" description="Basic and acidic residues" evidence="1">
    <location>
        <begin position="361"/>
        <end position="375"/>
    </location>
</feature>
<dbReference type="NCBIfam" id="TIGR01537">
    <property type="entry name" value="portal_HK97"/>
    <property type="match status" value="1"/>
</dbReference>